<sequence length="68" mass="7630">MYCTECGKLCDLYRHSNTFMWLCCDNTDTGRVLCLSCMDEPTYDTVVEGLAIAQNKVLTQAIHSGTMN</sequence>
<proteinExistence type="predicted"/>
<accession>A0A0F9QMR0</accession>
<name>A0A0F9QMR0_9ZZZZ</name>
<organism evidence="1">
    <name type="scientific">marine sediment metagenome</name>
    <dbReference type="NCBI Taxonomy" id="412755"/>
    <lineage>
        <taxon>unclassified sequences</taxon>
        <taxon>metagenomes</taxon>
        <taxon>ecological metagenomes</taxon>
    </lineage>
</organism>
<dbReference type="AlphaFoldDB" id="A0A0F9QMR0"/>
<protein>
    <submittedName>
        <fullName evidence="1">Uncharacterized protein</fullName>
    </submittedName>
</protein>
<reference evidence="1" key="1">
    <citation type="journal article" date="2015" name="Nature">
        <title>Complex archaea that bridge the gap between prokaryotes and eukaryotes.</title>
        <authorList>
            <person name="Spang A."/>
            <person name="Saw J.H."/>
            <person name="Jorgensen S.L."/>
            <person name="Zaremba-Niedzwiedzka K."/>
            <person name="Martijn J."/>
            <person name="Lind A.E."/>
            <person name="van Eijk R."/>
            <person name="Schleper C."/>
            <person name="Guy L."/>
            <person name="Ettema T.J."/>
        </authorList>
    </citation>
    <scope>NUCLEOTIDE SEQUENCE</scope>
</reference>
<dbReference type="EMBL" id="LAZR01001841">
    <property type="protein sequence ID" value="KKN38267.1"/>
    <property type="molecule type" value="Genomic_DNA"/>
</dbReference>
<comment type="caution">
    <text evidence="1">The sequence shown here is derived from an EMBL/GenBank/DDBJ whole genome shotgun (WGS) entry which is preliminary data.</text>
</comment>
<gene>
    <name evidence="1" type="ORF">LCGC14_0755060</name>
</gene>
<evidence type="ECO:0000313" key="1">
    <source>
        <dbReference type="EMBL" id="KKN38267.1"/>
    </source>
</evidence>